<organism evidence="4 5">
    <name type="scientific">Beta vulgaris subsp. vulgaris</name>
    <name type="common">Beet</name>
    <dbReference type="NCBI Taxonomy" id="3555"/>
    <lineage>
        <taxon>Eukaryota</taxon>
        <taxon>Viridiplantae</taxon>
        <taxon>Streptophyta</taxon>
        <taxon>Embryophyta</taxon>
        <taxon>Tracheophyta</taxon>
        <taxon>Spermatophyta</taxon>
        <taxon>Magnoliopsida</taxon>
        <taxon>eudicotyledons</taxon>
        <taxon>Gunneridae</taxon>
        <taxon>Pentapetalae</taxon>
        <taxon>Caryophyllales</taxon>
        <taxon>Chenopodiaceae</taxon>
        <taxon>Betoideae</taxon>
        <taxon>Beta</taxon>
    </lineage>
</organism>
<dbReference type="OMA" id="QANMELW"/>
<dbReference type="Proteomes" id="UP000035740">
    <property type="component" value="Unassembled WGS sequence"/>
</dbReference>
<dbReference type="GO" id="GO:0046872">
    <property type="term" value="F:metal ion binding"/>
    <property type="evidence" value="ECO:0007669"/>
    <property type="project" value="UniProtKB-KW"/>
</dbReference>
<dbReference type="SUPFAM" id="SSF51197">
    <property type="entry name" value="Clavaminate synthase-like"/>
    <property type="match status" value="1"/>
</dbReference>
<dbReference type="InterPro" id="IPR027443">
    <property type="entry name" value="IPNS-like_sf"/>
</dbReference>
<proteinExistence type="predicted"/>
<dbReference type="InterPro" id="IPR050295">
    <property type="entry name" value="Plant_2OG-oxidoreductases"/>
</dbReference>
<evidence type="ECO:0000313" key="4">
    <source>
        <dbReference type="EMBL" id="KMS94857.1"/>
    </source>
</evidence>
<dbReference type="EMBL" id="KQ090757">
    <property type="protein sequence ID" value="KMS94857.1"/>
    <property type="molecule type" value="Genomic_DNA"/>
</dbReference>
<evidence type="ECO:0000256" key="1">
    <source>
        <dbReference type="ARBA" id="ARBA00022723"/>
    </source>
</evidence>
<dbReference type="AlphaFoldDB" id="A0A0J8B4T8"/>
<evidence type="ECO:0000256" key="2">
    <source>
        <dbReference type="ARBA" id="ARBA00023004"/>
    </source>
</evidence>
<dbReference type="InterPro" id="IPR026992">
    <property type="entry name" value="DIOX_N"/>
</dbReference>
<feature type="domain" description="Non-haem dioxygenase N-terminal" evidence="3">
    <location>
        <begin position="62"/>
        <end position="138"/>
    </location>
</feature>
<dbReference type="PANTHER" id="PTHR47991">
    <property type="entry name" value="OXOGLUTARATE/IRON-DEPENDENT DIOXYGENASE"/>
    <property type="match status" value="1"/>
</dbReference>
<gene>
    <name evidence="4" type="ORF">BVRB_014640</name>
</gene>
<reference evidence="4 5" key="1">
    <citation type="journal article" date="2014" name="Nature">
        <title>The genome of the recently domesticated crop plant sugar beet (Beta vulgaris).</title>
        <authorList>
            <person name="Dohm J.C."/>
            <person name="Minoche A.E."/>
            <person name="Holtgrawe D."/>
            <person name="Capella-Gutierrez S."/>
            <person name="Zakrzewski F."/>
            <person name="Tafer H."/>
            <person name="Rupp O."/>
            <person name="Sorensen T.R."/>
            <person name="Stracke R."/>
            <person name="Reinhardt R."/>
            <person name="Goesmann A."/>
            <person name="Kraft T."/>
            <person name="Schulz B."/>
            <person name="Stadler P.F."/>
            <person name="Schmidt T."/>
            <person name="Gabaldon T."/>
            <person name="Lehrach H."/>
            <person name="Weisshaar B."/>
            <person name="Himmelbauer H."/>
        </authorList>
    </citation>
    <scope>NUCLEOTIDE SEQUENCE [LARGE SCALE GENOMIC DNA]</scope>
    <source>
        <tissue evidence="4">Taproot</tissue>
    </source>
</reference>
<keyword evidence="1" id="KW-0479">Metal-binding</keyword>
<dbReference type="OrthoDB" id="288590at2759"/>
<sequence length="141" mass="16058">MEGGEKNVILGKSILVPSVQELVKNCATEIPERYVRFDQDPSIILASADEEDENSNDDKLQVPIINLENLITEDEVELKKLHSACQEWGFFQLVNHGVSSSLLDKFKVETQEFFNLPMDEKKKYWQSPTDVEGFGQSFCCI</sequence>
<name>A0A0J8B4T8_BETVV</name>
<evidence type="ECO:0000259" key="3">
    <source>
        <dbReference type="Pfam" id="PF14226"/>
    </source>
</evidence>
<dbReference type="Gene3D" id="2.60.120.330">
    <property type="entry name" value="B-lactam Antibiotic, Isopenicillin N Synthase, Chain"/>
    <property type="match status" value="1"/>
</dbReference>
<dbReference type="Pfam" id="PF14226">
    <property type="entry name" value="DIOX_N"/>
    <property type="match status" value="1"/>
</dbReference>
<evidence type="ECO:0000313" key="5">
    <source>
        <dbReference type="Proteomes" id="UP000035740"/>
    </source>
</evidence>
<keyword evidence="5" id="KW-1185">Reference proteome</keyword>
<accession>A0A0J8B4T8</accession>
<protein>
    <recommendedName>
        <fullName evidence="3">Non-haem dioxygenase N-terminal domain-containing protein</fullName>
    </recommendedName>
</protein>
<keyword evidence="2" id="KW-0408">Iron</keyword>
<dbReference type="Gramene" id="KMS94857">
    <property type="protein sequence ID" value="KMS94857"/>
    <property type="gene ID" value="BVRB_014640"/>
</dbReference>